<sequence>MIKHKLLATLFLLITISGFSQYTIETIPDPKKQGQHSFVSDPNGILGLTTVDTLNQICTDIERQSSAEVAIVAIDDFEGDSDFDFAYDLFNHWGIGKAGNNNGLLVFIARDRRKYQFITGYGMEGSLPDVTLGIIGDRYLVPKFKEGDYGGGIIDAMNAIKNVLENPEIIKELKAEAQKNSFLYKNGDHLLSAAIIILVFVAIFYWLSSFKHIPPLAGKNNYRDFVGGCAVVFIIVFFGIFIVAFFGVNMKKLFSFQALPWIAFLLGTIFLLSKYISQRQHILNSYKDEANIVAALGRYEKRYWLLMLICPLLLVFLIGYLRRKSRLQLRLQPPDDSGKWVRLNRDEIKGITAYLSEGQIQEEKIKSVSYEIWQQPDDASIQLVKWNGRKYRRYEDCPRCENRTLNKVHTKTIRAATYSSTGLGEKIQDCTFCNYKQSFGTVVLPKLQKSSSSGSGGSRSGSSGSSGSWGGGRSGGGGAGGSW</sequence>
<evidence type="ECO:0000313" key="5">
    <source>
        <dbReference type="EMBL" id="WQD36524.1"/>
    </source>
</evidence>
<evidence type="ECO:0000259" key="4">
    <source>
        <dbReference type="Pfam" id="PF04536"/>
    </source>
</evidence>
<dbReference type="PANTHER" id="PTHR30373">
    <property type="entry name" value="UPF0603 PROTEIN YGCG"/>
    <property type="match status" value="1"/>
</dbReference>
<dbReference type="RefSeq" id="WP_114790153.1">
    <property type="nucleotide sequence ID" value="NZ_CP139960.1"/>
</dbReference>
<feature type="transmembrane region" description="Helical" evidence="2">
    <location>
        <begin position="189"/>
        <end position="207"/>
    </location>
</feature>
<dbReference type="Pfam" id="PF04536">
    <property type="entry name" value="TPM_phosphatase"/>
    <property type="match status" value="1"/>
</dbReference>
<keyword evidence="2" id="KW-0472">Membrane</keyword>
<feature type="signal peptide" evidence="3">
    <location>
        <begin position="1"/>
        <end position="22"/>
    </location>
</feature>
<dbReference type="InterPro" id="IPR007621">
    <property type="entry name" value="TPM_dom"/>
</dbReference>
<feature type="region of interest" description="Disordered" evidence="1">
    <location>
        <begin position="449"/>
        <end position="483"/>
    </location>
</feature>
<feature type="transmembrane region" description="Helical" evidence="2">
    <location>
        <begin position="228"/>
        <end position="248"/>
    </location>
</feature>
<evidence type="ECO:0000256" key="2">
    <source>
        <dbReference type="SAM" id="Phobius"/>
    </source>
</evidence>
<feature type="chain" id="PRO_5045781020" evidence="3">
    <location>
        <begin position="23"/>
        <end position="483"/>
    </location>
</feature>
<keyword evidence="6" id="KW-1185">Reference proteome</keyword>
<gene>
    <name evidence="5" type="ORF">U0035_12690</name>
</gene>
<reference evidence="5 6" key="1">
    <citation type="submission" date="2023-12" db="EMBL/GenBank/DDBJ databases">
        <title>Genome sequencing and assembly of bacterial species from a model synthetic community.</title>
        <authorList>
            <person name="Hogle S.L."/>
        </authorList>
    </citation>
    <scope>NUCLEOTIDE SEQUENCE [LARGE SCALE GENOMIC DNA]</scope>
    <source>
        <strain evidence="5 6">HAMBI_3031</strain>
    </source>
</reference>
<dbReference type="Proteomes" id="UP001325680">
    <property type="component" value="Chromosome"/>
</dbReference>
<dbReference type="Gene3D" id="3.10.310.50">
    <property type="match status" value="1"/>
</dbReference>
<keyword evidence="2" id="KW-0812">Transmembrane</keyword>
<organism evidence="5 6">
    <name type="scientific">Niabella yanshanensis</name>
    <dbReference type="NCBI Taxonomy" id="577386"/>
    <lineage>
        <taxon>Bacteria</taxon>
        <taxon>Pseudomonadati</taxon>
        <taxon>Bacteroidota</taxon>
        <taxon>Chitinophagia</taxon>
        <taxon>Chitinophagales</taxon>
        <taxon>Chitinophagaceae</taxon>
        <taxon>Niabella</taxon>
    </lineage>
</organism>
<proteinExistence type="predicted"/>
<dbReference type="EMBL" id="CP139960">
    <property type="protein sequence ID" value="WQD36524.1"/>
    <property type="molecule type" value="Genomic_DNA"/>
</dbReference>
<feature type="transmembrane region" description="Helical" evidence="2">
    <location>
        <begin position="254"/>
        <end position="272"/>
    </location>
</feature>
<accession>A0ABZ0W1S9</accession>
<keyword evidence="3" id="KW-0732">Signal</keyword>
<evidence type="ECO:0000256" key="1">
    <source>
        <dbReference type="SAM" id="MobiDB-lite"/>
    </source>
</evidence>
<name>A0ABZ0W1S9_9BACT</name>
<dbReference type="PANTHER" id="PTHR30373:SF2">
    <property type="entry name" value="UPF0603 PROTEIN YGCG"/>
    <property type="match status" value="1"/>
</dbReference>
<feature type="domain" description="TPM" evidence="4">
    <location>
        <begin position="39"/>
        <end position="162"/>
    </location>
</feature>
<evidence type="ECO:0000256" key="3">
    <source>
        <dbReference type="SAM" id="SignalP"/>
    </source>
</evidence>
<feature type="compositionally biased region" description="Gly residues" evidence="1">
    <location>
        <begin position="467"/>
        <end position="483"/>
    </location>
</feature>
<feature type="transmembrane region" description="Helical" evidence="2">
    <location>
        <begin position="303"/>
        <end position="321"/>
    </location>
</feature>
<evidence type="ECO:0000313" key="6">
    <source>
        <dbReference type="Proteomes" id="UP001325680"/>
    </source>
</evidence>
<protein>
    <submittedName>
        <fullName evidence="5">TPM domain-containing protein</fullName>
    </submittedName>
</protein>
<keyword evidence="2" id="KW-1133">Transmembrane helix</keyword>